<dbReference type="PROSITE" id="PS50943">
    <property type="entry name" value="HTH_CROC1"/>
    <property type="match status" value="1"/>
</dbReference>
<dbReference type="InterPro" id="IPR010982">
    <property type="entry name" value="Lambda_DNA-bd_dom_sf"/>
</dbReference>
<evidence type="ECO:0000313" key="3">
    <source>
        <dbReference type="Proteomes" id="UP000288102"/>
    </source>
</evidence>
<name>A0A434A2K9_9FLAO</name>
<accession>A0A434A2K9</accession>
<sequence>MNAQDIVKTRKKQGLTQDELAGILGVSKNTIYNWENGSKIPASKITILTKWAKDSLINHNIKTDSKSQKFKSDVELSNTDDEIEIFTNKNGIKFYEYPDGSTKIEVIKVPFDAYASYLEAYNDDEKLHSEFSTATFTVDKVAKGNYLAFNIKNNSMNGGGIDDTPSGAEVLAREIGRHLWCNGFHKNKYGFILMTKNAIYHKDIGDCNNETGLLTLHSRNKSDDPFEIHMNDIYRIFNVIKRTF</sequence>
<reference evidence="3" key="1">
    <citation type="journal article" date="2019" name="Syst. Appl. Microbiol.">
        <title>Flavobacterium circumlabens sp. nov. and Flavobacterium cupreum sp. nov., two psychrotrophic species isolated from Antarctic environmental samples.</title>
        <authorList>
            <person name="Kralova S."/>
            <person name="Busse H.-J."/>
            <person name="Svec P."/>
            <person name="Maslanova I."/>
            <person name="Stankova E."/>
            <person name="Bartak M."/>
            <person name="Sedlacek I."/>
        </authorList>
    </citation>
    <scope>NUCLEOTIDE SEQUENCE [LARGE SCALE GENOMIC DNA]</scope>
    <source>
        <strain evidence="3">CCM 8825</strain>
    </source>
</reference>
<comment type="caution">
    <text evidence="2">The sequence shown here is derived from an EMBL/GenBank/DDBJ whole genome shotgun (WGS) entry which is preliminary data.</text>
</comment>
<dbReference type="RefSeq" id="WP_127340082.1">
    <property type="nucleotide sequence ID" value="NZ_QWDM01000015.1"/>
</dbReference>
<dbReference type="OrthoDB" id="3831186at2"/>
<dbReference type="EMBL" id="QWDM01000015">
    <property type="protein sequence ID" value="RUT68639.1"/>
    <property type="molecule type" value="Genomic_DNA"/>
</dbReference>
<proteinExistence type="predicted"/>
<dbReference type="Gene3D" id="1.10.260.40">
    <property type="entry name" value="lambda repressor-like DNA-binding domains"/>
    <property type="match status" value="1"/>
</dbReference>
<dbReference type="SUPFAM" id="SSF47413">
    <property type="entry name" value="lambda repressor-like DNA-binding domains"/>
    <property type="match status" value="1"/>
</dbReference>
<keyword evidence="3" id="KW-1185">Reference proteome</keyword>
<dbReference type="Proteomes" id="UP000288102">
    <property type="component" value="Unassembled WGS sequence"/>
</dbReference>
<dbReference type="AlphaFoldDB" id="A0A434A2K9"/>
<organism evidence="2 3">
    <name type="scientific">Flavobacterium cupreum</name>
    <dbReference type="NCBI Taxonomy" id="2133766"/>
    <lineage>
        <taxon>Bacteria</taxon>
        <taxon>Pseudomonadati</taxon>
        <taxon>Bacteroidota</taxon>
        <taxon>Flavobacteriia</taxon>
        <taxon>Flavobacteriales</taxon>
        <taxon>Flavobacteriaceae</taxon>
        <taxon>Flavobacterium</taxon>
    </lineage>
</organism>
<protein>
    <submittedName>
        <fullName evidence="2">Helix-turn-helix domain-containing protein</fullName>
    </submittedName>
</protein>
<dbReference type="Pfam" id="PF01381">
    <property type="entry name" value="HTH_3"/>
    <property type="match status" value="1"/>
</dbReference>
<feature type="domain" description="HTH cro/C1-type" evidence="1">
    <location>
        <begin position="6"/>
        <end position="41"/>
    </location>
</feature>
<dbReference type="CDD" id="cd00093">
    <property type="entry name" value="HTH_XRE"/>
    <property type="match status" value="1"/>
</dbReference>
<dbReference type="InterPro" id="IPR001387">
    <property type="entry name" value="Cro/C1-type_HTH"/>
</dbReference>
<dbReference type="SMART" id="SM00530">
    <property type="entry name" value="HTH_XRE"/>
    <property type="match status" value="1"/>
</dbReference>
<gene>
    <name evidence="2" type="ORF">D0817_19970</name>
</gene>
<dbReference type="GO" id="GO:0003677">
    <property type="term" value="F:DNA binding"/>
    <property type="evidence" value="ECO:0007669"/>
    <property type="project" value="InterPro"/>
</dbReference>
<evidence type="ECO:0000313" key="2">
    <source>
        <dbReference type="EMBL" id="RUT68639.1"/>
    </source>
</evidence>
<evidence type="ECO:0000259" key="1">
    <source>
        <dbReference type="PROSITE" id="PS50943"/>
    </source>
</evidence>